<dbReference type="InterPro" id="IPR036047">
    <property type="entry name" value="F-box-like_dom_sf"/>
</dbReference>
<feature type="compositionally biased region" description="Basic and acidic residues" evidence="1">
    <location>
        <begin position="266"/>
        <end position="288"/>
    </location>
</feature>
<feature type="compositionally biased region" description="Polar residues" evidence="1">
    <location>
        <begin position="1"/>
        <end position="41"/>
    </location>
</feature>
<dbReference type="SUPFAM" id="SSF81383">
    <property type="entry name" value="F-box domain"/>
    <property type="match status" value="1"/>
</dbReference>
<dbReference type="GO" id="GO:0005737">
    <property type="term" value="C:cytoplasm"/>
    <property type="evidence" value="ECO:0007669"/>
    <property type="project" value="TreeGrafter"/>
</dbReference>
<dbReference type="GO" id="GO:0031146">
    <property type="term" value="P:SCF-dependent proteasomal ubiquitin-dependent protein catabolic process"/>
    <property type="evidence" value="ECO:0007669"/>
    <property type="project" value="InterPro"/>
</dbReference>
<feature type="region of interest" description="Disordered" evidence="1">
    <location>
        <begin position="581"/>
        <end position="601"/>
    </location>
</feature>
<name>A0A564YRB5_HYMDI</name>
<sequence length="1786" mass="199528">MPVRTSVQNESTSPVQSIQASSSGLPRRSNSVSCPSTATSEPSHRRLKRNRHGSGTSVGSPEGQSVPRKSRRNRSSAENSIHESTEISELISERSQKCFADSSESDSNSRMDVIKTVVQEVVDTEDVSGTQTPQSNDEEGNNSENDDEQVAKLPSHEPVYDSSPDPASVAESSCSNNITTTNQRSLLNSSPNASSNLTVPRSISCDPSIPSTSSKPCSIPKNDPSMDAAFRQLPKTSLSSFSSVTSLIDSVMEPFSITPSPSVSQEQEKSTKIDSDEFSNRKTGDITTHRKRKRKSESIPSPSKSLKIAPSPMSPSRDEVNNNEEEVHVYPLRSRLRIEQQRKEWEDKLNQPRNLDTLPMELILRIVQYLSVQDLFAMQSLNKRLQHACRYHLSGLKRINFSSGLPFAYLPDKLDDAALSHILRCTPEVTHILGFYPRKIYKADSLEVRNVRHALTYEGILNAFQSCSKLRSVELMDVGLMSLLVRQMPTVKFHGMFRNRPDSWDSEYAVPLPPENSPRPSVNLIQSTVFPSSNSMTQSVVRFVNQQAPRSTRLARWFEPVTEAPIIHGSPMTPVFPFIYPPTRTIPTQQQDQGLSNSDESSLHNSVLTFAIAATTIHQEGSQNRLESSQGRRSRSSAVSSPNRRQSLAEFIPGITAAASAAAFVAHTEGKPSPYPPVSPFHLTRSLPITLPEAIVNLTKLDLVAVPVTILPRLDNVKYLHLKWVHFSDQDPFLNFQASKLQSFVMNNCVGPRRYVRFIRLFVFLTRATQIMRLELVGTRLVEGLFEQLIDRQVVAPAPCFRNLQRLVMTGDRDITVSDAGLILFCAQQSLTHLALQTFHSDNSLFEALNFARVRLSRLESLVLGYQDPYLSRLAPVEIHELDLCDSPDSTNPFCNITNRGLTLALSVCPRISNLTLRQAPYITRFPRSEEILAAFPSPSSPTNNSGSNSSAPNPPTTASSVSPQPNQRLYVNAISALTAMGLQQSHSNSSTQSQSETTQQQQQTNQPTNSQQQRGPSPIGSQLILRLATMRPGVPVKSLTIENCPGLTAIEIENMIARGDPFGVLESLILRDMFPTSRATCNQTAAYNWSSRWLSNSTSTEFEPLFSFLGQENGDYRKLGLLLTISDLLASRLVGRASLAQFGIGMGTSVRDVVHVPAFQGTRVVDLPIQPFDTFFTFRTHTYLTSLLQMDGSMGNLLRIPRLLYDTDLTSPPEIKDEDMPETCFASRATQTCVCGLLEWDFFHRMCAKGIDECESSSQSKQTTETSGRDSNPAYNIQYQIGGPLAFHPQFVMSQHISLFQKVLCGPWGEKICKSRVFEQLKNAKSFVRPLCGSAECQGCSSGLSDAPSRTQAEYSLFPKPRVWTARDACVDTSDLRCHSGLKPCVFTLRQPFNYPFSCLTTLHLEKVGISHLVLSGIPRLKNITLENCPILTSILLAPVATPSSLSKMPEAAPSLKRIRIIRCPKFAIWNWLAVAASLYPQHDENLFITYRPFGAYNELVEQALWRKTQGAHVTVSHDYSIDRSERTMEETNSAFEQRFRELMQLTDLINTGTNAVDEINEDRNAKDSHQLTRLFHTDRGDNWNLMTDASWIPKGALNPTIEVTLNNPVPPNDIIQGAFEEPEMQAGEDPPSIDEIRESEARKRKLFGRFLNEYRRTYRFYRRGVHLHVQHRDIHAGIVDGDRDGQYLTWPYTDSYLKSVSPEDDFNVWGDGHDVVLREQLPPRFPSAMCGENASSPTIMKREHSSEFEKEEEDEEIKHPRMDVSEDCDNGPKENQTQTTEAAS</sequence>
<accession>A0A564YRB5</accession>
<dbReference type="GO" id="GO:0005634">
    <property type="term" value="C:nucleus"/>
    <property type="evidence" value="ECO:0007669"/>
    <property type="project" value="TreeGrafter"/>
</dbReference>
<evidence type="ECO:0000259" key="2">
    <source>
        <dbReference type="PROSITE" id="PS50181"/>
    </source>
</evidence>
<dbReference type="Pfam" id="PF00646">
    <property type="entry name" value="F-box"/>
    <property type="match status" value="1"/>
</dbReference>
<dbReference type="SMART" id="SM00256">
    <property type="entry name" value="FBOX"/>
    <property type="match status" value="1"/>
</dbReference>
<dbReference type="GO" id="GO:0070936">
    <property type="term" value="P:protein K48-linked ubiquitination"/>
    <property type="evidence" value="ECO:0007669"/>
    <property type="project" value="TreeGrafter"/>
</dbReference>
<feature type="region of interest" description="Disordered" evidence="1">
    <location>
        <begin position="983"/>
        <end position="1019"/>
    </location>
</feature>
<dbReference type="PANTHER" id="PTHR14753">
    <property type="entry name" value="F-BOX ONLY PROTEIN 38"/>
    <property type="match status" value="1"/>
</dbReference>
<evidence type="ECO:0000313" key="3">
    <source>
        <dbReference type="EMBL" id="VUZ49755.1"/>
    </source>
</evidence>
<feature type="domain" description="F-box" evidence="2">
    <location>
        <begin position="352"/>
        <end position="386"/>
    </location>
</feature>
<feature type="compositionally biased region" description="Polar residues" evidence="1">
    <location>
        <begin position="53"/>
        <end position="63"/>
    </location>
</feature>
<dbReference type="PROSITE" id="PS50181">
    <property type="entry name" value="FBOX"/>
    <property type="match status" value="1"/>
</dbReference>
<gene>
    <name evidence="3" type="ORF">WMSIL1_LOCUS8936</name>
</gene>
<feature type="compositionally biased region" description="Acidic residues" evidence="1">
    <location>
        <begin position="136"/>
        <end position="148"/>
    </location>
</feature>
<feature type="compositionally biased region" description="Low complexity" evidence="1">
    <location>
        <begin position="984"/>
        <end position="1014"/>
    </location>
</feature>
<feature type="compositionally biased region" description="Polar residues" evidence="1">
    <location>
        <begin position="585"/>
        <end position="601"/>
    </location>
</feature>
<feature type="region of interest" description="Disordered" evidence="1">
    <location>
        <begin position="257"/>
        <end position="324"/>
    </location>
</feature>
<evidence type="ECO:0000256" key="1">
    <source>
        <dbReference type="SAM" id="MobiDB-lite"/>
    </source>
</evidence>
<dbReference type="SUPFAM" id="SSF52058">
    <property type="entry name" value="L domain-like"/>
    <property type="match status" value="1"/>
</dbReference>
<feature type="region of interest" description="Disordered" evidence="1">
    <location>
        <begin position="1"/>
        <end position="226"/>
    </location>
</feature>
<organism evidence="3 4">
    <name type="scientific">Hymenolepis diminuta</name>
    <name type="common">Rat tapeworm</name>
    <dbReference type="NCBI Taxonomy" id="6216"/>
    <lineage>
        <taxon>Eukaryota</taxon>
        <taxon>Metazoa</taxon>
        <taxon>Spiralia</taxon>
        <taxon>Lophotrochozoa</taxon>
        <taxon>Platyhelminthes</taxon>
        <taxon>Cestoda</taxon>
        <taxon>Eucestoda</taxon>
        <taxon>Cyclophyllidea</taxon>
        <taxon>Hymenolepididae</taxon>
        <taxon>Hymenolepis</taxon>
    </lineage>
</organism>
<keyword evidence="4" id="KW-1185">Reference proteome</keyword>
<proteinExistence type="predicted"/>
<feature type="compositionally biased region" description="Low complexity" evidence="1">
    <location>
        <begin position="935"/>
        <end position="964"/>
    </location>
</feature>
<feature type="region of interest" description="Disordered" evidence="1">
    <location>
        <begin position="619"/>
        <end position="644"/>
    </location>
</feature>
<evidence type="ECO:0000313" key="4">
    <source>
        <dbReference type="Proteomes" id="UP000321570"/>
    </source>
</evidence>
<dbReference type="InterPro" id="IPR042354">
    <property type="entry name" value="FBX38"/>
</dbReference>
<dbReference type="InterPro" id="IPR001810">
    <property type="entry name" value="F-box_dom"/>
</dbReference>
<feature type="compositionally biased region" description="Polar residues" evidence="1">
    <location>
        <begin position="1775"/>
        <end position="1786"/>
    </location>
</feature>
<feature type="compositionally biased region" description="Basic and acidic residues" evidence="1">
    <location>
        <begin position="80"/>
        <end position="96"/>
    </location>
</feature>
<feature type="compositionally biased region" description="Polar residues" evidence="1">
    <location>
        <begin position="170"/>
        <end position="184"/>
    </location>
</feature>
<dbReference type="EMBL" id="CABIJS010000333">
    <property type="protein sequence ID" value="VUZ49755.1"/>
    <property type="molecule type" value="Genomic_DNA"/>
</dbReference>
<feature type="region of interest" description="Disordered" evidence="1">
    <location>
        <begin position="935"/>
        <end position="966"/>
    </location>
</feature>
<dbReference type="Gene3D" id="3.80.10.10">
    <property type="entry name" value="Ribonuclease Inhibitor"/>
    <property type="match status" value="2"/>
</dbReference>
<dbReference type="InterPro" id="IPR032675">
    <property type="entry name" value="LRR_dom_sf"/>
</dbReference>
<feature type="compositionally biased region" description="Low complexity" evidence="1">
    <location>
        <begin position="185"/>
        <end position="197"/>
    </location>
</feature>
<dbReference type="PANTHER" id="PTHR14753:SF3">
    <property type="entry name" value="F-BOX ONLY PROTEIN 38"/>
    <property type="match status" value="1"/>
</dbReference>
<reference evidence="3 4" key="1">
    <citation type="submission" date="2019-07" db="EMBL/GenBank/DDBJ databases">
        <authorList>
            <person name="Jastrzebski P J."/>
            <person name="Paukszto L."/>
            <person name="Jastrzebski P J."/>
        </authorList>
    </citation>
    <scope>NUCLEOTIDE SEQUENCE [LARGE SCALE GENOMIC DNA]</scope>
    <source>
        <strain evidence="3 4">WMS-il1</strain>
    </source>
</reference>
<protein>
    <recommendedName>
        <fullName evidence="2">F-box domain-containing protein</fullName>
    </recommendedName>
</protein>
<dbReference type="Proteomes" id="UP000321570">
    <property type="component" value="Unassembled WGS sequence"/>
</dbReference>
<feature type="region of interest" description="Disordered" evidence="1">
    <location>
        <begin position="1728"/>
        <end position="1786"/>
    </location>
</feature>